<feature type="region of interest" description="Disordered" evidence="1">
    <location>
        <begin position="1"/>
        <end position="28"/>
    </location>
</feature>
<reference evidence="3" key="1">
    <citation type="submission" date="2025-08" db="UniProtKB">
        <authorList>
            <consortium name="RefSeq"/>
        </authorList>
    </citation>
    <scope>IDENTIFICATION</scope>
    <source>
        <tissue evidence="3">Testes</tissue>
    </source>
</reference>
<evidence type="ECO:0000256" key="1">
    <source>
        <dbReference type="SAM" id="MobiDB-lite"/>
    </source>
</evidence>
<accession>A0ABM0GYD1</accession>
<feature type="compositionally biased region" description="Gly residues" evidence="1">
    <location>
        <begin position="105"/>
        <end position="114"/>
    </location>
</feature>
<dbReference type="RefSeq" id="XP_002740111.1">
    <property type="nucleotide sequence ID" value="XM_002740065.2"/>
</dbReference>
<dbReference type="Pfam" id="PF15320">
    <property type="entry name" value="RAM"/>
    <property type="match status" value="1"/>
</dbReference>
<feature type="compositionally biased region" description="Basic and acidic residues" evidence="1">
    <location>
        <begin position="120"/>
        <end position="139"/>
    </location>
</feature>
<feature type="region of interest" description="Disordered" evidence="1">
    <location>
        <begin position="91"/>
        <end position="171"/>
    </location>
</feature>
<evidence type="ECO:0000313" key="3">
    <source>
        <dbReference type="RefSeq" id="XP_002740111.1"/>
    </source>
</evidence>
<feature type="compositionally biased region" description="Basic residues" evidence="1">
    <location>
        <begin position="144"/>
        <end position="171"/>
    </location>
</feature>
<name>A0ABM0GYD1_SACKO</name>
<dbReference type="InterPro" id="IPR028271">
    <property type="entry name" value="RAMAC"/>
</dbReference>
<feature type="compositionally biased region" description="Basic and acidic residues" evidence="1">
    <location>
        <begin position="91"/>
        <end position="104"/>
    </location>
</feature>
<dbReference type="Proteomes" id="UP000694865">
    <property type="component" value="Unplaced"/>
</dbReference>
<organism evidence="2 3">
    <name type="scientific">Saccoglossus kowalevskii</name>
    <name type="common">Acorn worm</name>
    <dbReference type="NCBI Taxonomy" id="10224"/>
    <lineage>
        <taxon>Eukaryota</taxon>
        <taxon>Metazoa</taxon>
        <taxon>Hemichordata</taxon>
        <taxon>Enteropneusta</taxon>
        <taxon>Harrimaniidae</taxon>
        <taxon>Saccoglossus</taxon>
    </lineage>
</organism>
<protein>
    <submittedName>
        <fullName evidence="3">RNMT-activating mini protein-like</fullName>
    </submittedName>
</protein>
<gene>
    <name evidence="3" type="primary">LOC100374291</name>
</gene>
<feature type="compositionally biased region" description="Basic and acidic residues" evidence="1">
    <location>
        <begin position="1"/>
        <end position="17"/>
    </location>
</feature>
<evidence type="ECO:0000313" key="2">
    <source>
        <dbReference type="Proteomes" id="UP000694865"/>
    </source>
</evidence>
<dbReference type="GeneID" id="100374291"/>
<sequence>MAESASPEKRRERERSYSSDSSDDYVSKASKRNAVIVEHFNELFLDRFTETDKQYQEYVKRGSEAPPILQEYEKPRRLYYTPFSRNFRDQRFGGGGRRFDDRYRGYGGGGGGRYYGNRSNYDRGYQRRDSRDHYSDRKYSSSSRRSRERRYSRSYSRSRSRSRSRSPYYRK</sequence>
<keyword evidence="2" id="KW-1185">Reference proteome</keyword>
<proteinExistence type="predicted"/>